<dbReference type="InterPro" id="IPR009332">
    <property type="entry name" value="Med22"/>
</dbReference>
<dbReference type="Proteomes" id="UP000887159">
    <property type="component" value="Unassembled WGS sequence"/>
</dbReference>
<evidence type="ECO:0000256" key="3">
    <source>
        <dbReference type="ARBA" id="ARBA00019695"/>
    </source>
</evidence>
<evidence type="ECO:0000256" key="7">
    <source>
        <dbReference type="ARBA" id="ARBA00025687"/>
    </source>
</evidence>
<evidence type="ECO:0000256" key="6">
    <source>
        <dbReference type="ARBA" id="ARBA00023242"/>
    </source>
</evidence>
<reference evidence="9" key="1">
    <citation type="submission" date="2020-08" db="EMBL/GenBank/DDBJ databases">
        <title>Multicomponent nature underlies the extraordinary mechanical properties of spider dragline silk.</title>
        <authorList>
            <person name="Kono N."/>
            <person name="Nakamura H."/>
            <person name="Mori M."/>
            <person name="Yoshida Y."/>
            <person name="Ohtoshi R."/>
            <person name="Malay A.D."/>
            <person name="Moran D.A.P."/>
            <person name="Tomita M."/>
            <person name="Numata K."/>
            <person name="Arakawa K."/>
        </authorList>
    </citation>
    <scope>NUCLEOTIDE SEQUENCE</scope>
</reference>
<evidence type="ECO:0000256" key="5">
    <source>
        <dbReference type="ARBA" id="ARBA00023163"/>
    </source>
</evidence>
<name>A0A8X7BLD8_TRICX</name>
<dbReference type="GO" id="GO:0006357">
    <property type="term" value="P:regulation of transcription by RNA polymerase II"/>
    <property type="evidence" value="ECO:0007669"/>
    <property type="project" value="InterPro"/>
</dbReference>
<keyword evidence="6" id="KW-0539">Nucleus</keyword>
<dbReference type="EMBL" id="BMAU01021435">
    <property type="protein sequence ID" value="GFY36286.1"/>
    <property type="molecule type" value="Genomic_DNA"/>
</dbReference>
<keyword evidence="5" id="KW-0804">Transcription</keyword>
<evidence type="ECO:0000256" key="8">
    <source>
        <dbReference type="ARBA" id="ARBA00031962"/>
    </source>
</evidence>
<evidence type="ECO:0000256" key="1">
    <source>
        <dbReference type="ARBA" id="ARBA00004123"/>
    </source>
</evidence>
<dbReference type="GO" id="GO:0016592">
    <property type="term" value="C:mediator complex"/>
    <property type="evidence" value="ECO:0007669"/>
    <property type="project" value="InterPro"/>
</dbReference>
<evidence type="ECO:0000313" key="9">
    <source>
        <dbReference type="EMBL" id="GFY36286.1"/>
    </source>
</evidence>
<evidence type="ECO:0000313" key="10">
    <source>
        <dbReference type="Proteomes" id="UP000887159"/>
    </source>
</evidence>
<keyword evidence="4" id="KW-0805">Transcription regulation</keyword>
<dbReference type="Pfam" id="PF06179">
    <property type="entry name" value="Med22"/>
    <property type="match status" value="1"/>
</dbReference>
<dbReference type="PANTHER" id="PTHR12434">
    <property type="entry name" value="MEDIATOR OF RNA POLYMERASE II TRANSCRIPTION SUBUNIT 22"/>
    <property type="match status" value="1"/>
</dbReference>
<accession>A0A8X7BLD8</accession>
<sequence>MAGPVKHGNMTRSTSKLASYNPHQCHANDLHFLDCVLDKMAQLKALPQSKEALLKSYNKRLKDDIKSMIDNFVEIVKLARPPGEEDNGNVIRPLSTSQDQCEMHVRAANIVRAAESLTKLISDIKQFLILNDFPSVNEAISQKTKMCRAVQESIDSKLAALRDDMAAELYDLEEEYYSSAFKLTPMFSFDSVINHTS</sequence>
<comment type="similarity">
    <text evidence="2">Belongs to the Mediator complex subunit 22 family.</text>
</comment>
<protein>
    <recommendedName>
        <fullName evidence="3">Mediator of RNA polymerase II transcription subunit 22</fullName>
    </recommendedName>
    <alternativeName>
        <fullName evidence="8">Mediator complex subunit 22</fullName>
    </alternativeName>
</protein>
<organism evidence="9 10">
    <name type="scientific">Trichonephila clavipes</name>
    <name type="common">Golden silk orbweaver</name>
    <name type="synonym">Nephila clavipes</name>
    <dbReference type="NCBI Taxonomy" id="2585209"/>
    <lineage>
        <taxon>Eukaryota</taxon>
        <taxon>Metazoa</taxon>
        <taxon>Ecdysozoa</taxon>
        <taxon>Arthropoda</taxon>
        <taxon>Chelicerata</taxon>
        <taxon>Arachnida</taxon>
        <taxon>Araneae</taxon>
        <taxon>Araneomorphae</taxon>
        <taxon>Entelegynae</taxon>
        <taxon>Araneoidea</taxon>
        <taxon>Nephilidae</taxon>
        <taxon>Trichonephila</taxon>
    </lineage>
</organism>
<dbReference type="AlphaFoldDB" id="A0A8X7BLD8"/>
<proteinExistence type="inferred from homology"/>
<comment type="subcellular location">
    <subcellularLocation>
        <location evidence="1">Nucleus</location>
    </subcellularLocation>
</comment>
<evidence type="ECO:0000256" key="2">
    <source>
        <dbReference type="ARBA" id="ARBA00005942"/>
    </source>
</evidence>
<evidence type="ECO:0000256" key="4">
    <source>
        <dbReference type="ARBA" id="ARBA00023015"/>
    </source>
</evidence>
<dbReference type="PANTHER" id="PTHR12434:SF6">
    <property type="entry name" value="MEDIATOR OF RNA POLYMERASE II TRANSCRIPTION SUBUNIT 22"/>
    <property type="match status" value="1"/>
</dbReference>
<keyword evidence="10" id="KW-1185">Reference proteome</keyword>
<dbReference type="GO" id="GO:0003712">
    <property type="term" value="F:transcription coregulator activity"/>
    <property type="evidence" value="ECO:0007669"/>
    <property type="project" value="InterPro"/>
</dbReference>
<gene>
    <name evidence="9" type="primary">MED22</name>
    <name evidence="9" type="ORF">TNCV_4846571</name>
</gene>
<comment type="function">
    <text evidence="7">Component of the Mediator complex, a coactivator involved in the regulated transcription of nearly all RNA polymerase II-dependent genes. Mediator functions as a bridge to convey information from gene-specific regulatory proteins to the basal RNA polymerase II transcription machinery. Mediator is recruited to promoters by direct interactions with regulatory proteins and serves as a scaffold for the assembly of a functional preinitiation complex with RNA polymerase II and the general transcription factors.</text>
</comment>
<comment type="caution">
    <text evidence="9">The sequence shown here is derived from an EMBL/GenBank/DDBJ whole genome shotgun (WGS) entry which is preliminary data.</text>
</comment>